<feature type="transmembrane region" description="Helical" evidence="1">
    <location>
        <begin position="74"/>
        <end position="96"/>
    </location>
</feature>
<feature type="domain" description="FecR protein" evidence="2">
    <location>
        <begin position="108"/>
        <end position="202"/>
    </location>
</feature>
<dbReference type="PANTHER" id="PTHR30273:SF2">
    <property type="entry name" value="PROTEIN FECR"/>
    <property type="match status" value="1"/>
</dbReference>
<protein>
    <recommendedName>
        <fullName evidence="2">FecR protein domain-containing protein</fullName>
    </recommendedName>
</protein>
<dbReference type="AlphaFoldDB" id="A0A1V9GA97"/>
<gene>
    <name evidence="3" type="ORF">A4R26_12285</name>
</gene>
<dbReference type="GO" id="GO:0016989">
    <property type="term" value="F:sigma factor antagonist activity"/>
    <property type="evidence" value="ECO:0007669"/>
    <property type="project" value="TreeGrafter"/>
</dbReference>
<dbReference type="Pfam" id="PF04773">
    <property type="entry name" value="FecR"/>
    <property type="match status" value="1"/>
</dbReference>
<dbReference type="STRING" id="550983.A4R26_12285"/>
<reference evidence="4" key="1">
    <citation type="submission" date="2016-04" db="EMBL/GenBank/DDBJ databases">
        <authorList>
            <person name="Chen L."/>
            <person name="Zhuang W."/>
            <person name="Wang G."/>
        </authorList>
    </citation>
    <scope>NUCLEOTIDE SEQUENCE [LARGE SCALE GENOMIC DNA]</scope>
    <source>
        <strain evidence="4">208</strain>
    </source>
</reference>
<dbReference type="Gene3D" id="2.60.120.1440">
    <property type="match status" value="1"/>
</dbReference>
<dbReference type="InterPro" id="IPR012373">
    <property type="entry name" value="Ferrdict_sens_TM"/>
</dbReference>
<dbReference type="RefSeq" id="WP_081161646.1">
    <property type="nucleotide sequence ID" value="NZ_LWBP01000024.1"/>
</dbReference>
<keyword evidence="1" id="KW-1133">Transmembrane helix</keyword>
<dbReference type="OrthoDB" id="1452822at2"/>
<evidence type="ECO:0000313" key="4">
    <source>
        <dbReference type="Proteomes" id="UP000192276"/>
    </source>
</evidence>
<sequence length="316" mass="35510">MALNGENIKRIFKKYLLGSTSAEERSAIDNWYRSLENITPVNLSDQDREATKQEIWESIVPALVIERKARVIPVWLKAASWAAVIAGICVATFLFIKPAKQGALTYKTVTTKNGERREVTIHDGTRLTLNAGTTLRVYDDFSKERRIDLVDGEVFFEVKRDERKPFRVHSNDLTISVLGTSFDVSAYTAMKKISVGVVTGKVGVTRDTATLDVLTKTRQLNYNTETHAYTTGTTDALLLAWREGRVVLNDLSFPEMAVLMKKNFDIEVQTNDSRIEKTKYTTELPASMAAADAVEVLAAIHQLKVQKTDDHTFLFK</sequence>
<dbReference type="PIRSF" id="PIRSF018266">
    <property type="entry name" value="FecR"/>
    <property type="match status" value="1"/>
</dbReference>
<keyword evidence="1" id="KW-0472">Membrane</keyword>
<evidence type="ECO:0000313" key="3">
    <source>
        <dbReference type="EMBL" id="OQP67585.1"/>
    </source>
</evidence>
<dbReference type="Gene3D" id="3.55.50.30">
    <property type="match status" value="1"/>
</dbReference>
<dbReference type="Proteomes" id="UP000192276">
    <property type="component" value="Unassembled WGS sequence"/>
</dbReference>
<keyword evidence="4" id="KW-1185">Reference proteome</keyword>
<dbReference type="InterPro" id="IPR006860">
    <property type="entry name" value="FecR"/>
</dbReference>
<organism evidence="3 4">
    <name type="scientific">Niastella populi</name>
    <dbReference type="NCBI Taxonomy" id="550983"/>
    <lineage>
        <taxon>Bacteria</taxon>
        <taxon>Pseudomonadati</taxon>
        <taxon>Bacteroidota</taxon>
        <taxon>Chitinophagia</taxon>
        <taxon>Chitinophagales</taxon>
        <taxon>Chitinophagaceae</taxon>
        <taxon>Niastella</taxon>
    </lineage>
</organism>
<comment type="caution">
    <text evidence="3">The sequence shown here is derived from an EMBL/GenBank/DDBJ whole genome shotgun (WGS) entry which is preliminary data.</text>
</comment>
<evidence type="ECO:0000259" key="2">
    <source>
        <dbReference type="Pfam" id="PF04773"/>
    </source>
</evidence>
<proteinExistence type="predicted"/>
<name>A0A1V9GA97_9BACT</name>
<dbReference type="PANTHER" id="PTHR30273">
    <property type="entry name" value="PERIPLASMIC SIGNAL SENSOR AND SIGMA FACTOR ACTIVATOR FECR-RELATED"/>
    <property type="match status" value="1"/>
</dbReference>
<accession>A0A1V9GA97</accession>
<evidence type="ECO:0000256" key="1">
    <source>
        <dbReference type="SAM" id="Phobius"/>
    </source>
</evidence>
<dbReference type="EMBL" id="LWBP01000024">
    <property type="protein sequence ID" value="OQP67585.1"/>
    <property type="molecule type" value="Genomic_DNA"/>
</dbReference>
<keyword evidence="1" id="KW-0812">Transmembrane</keyword>